<name>A0A166SZB3_9AGAM</name>
<organism evidence="1 2">
    <name type="scientific">Athelia psychrophila</name>
    <dbReference type="NCBI Taxonomy" id="1759441"/>
    <lineage>
        <taxon>Eukaryota</taxon>
        <taxon>Fungi</taxon>
        <taxon>Dikarya</taxon>
        <taxon>Basidiomycota</taxon>
        <taxon>Agaricomycotina</taxon>
        <taxon>Agaricomycetes</taxon>
        <taxon>Agaricomycetidae</taxon>
        <taxon>Atheliales</taxon>
        <taxon>Atheliaceae</taxon>
        <taxon>Athelia</taxon>
    </lineage>
</organism>
<evidence type="ECO:0000313" key="1">
    <source>
        <dbReference type="EMBL" id="KZP30007.1"/>
    </source>
</evidence>
<keyword evidence="2" id="KW-1185">Reference proteome</keyword>
<protein>
    <submittedName>
        <fullName evidence="1">Uncharacterized protein</fullName>
    </submittedName>
</protein>
<accession>A0A166SZB3</accession>
<dbReference type="AlphaFoldDB" id="A0A166SZB3"/>
<gene>
    <name evidence="1" type="ORF">FIBSPDRAFT_946505</name>
</gene>
<reference evidence="1 2" key="1">
    <citation type="journal article" date="2016" name="Mol. Biol. Evol.">
        <title>Comparative Genomics of Early-Diverging Mushroom-Forming Fungi Provides Insights into the Origins of Lignocellulose Decay Capabilities.</title>
        <authorList>
            <person name="Nagy L.G."/>
            <person name="Riley R."/>
            <person name="Tritt A."/>
            <person name="Adam C."/>
            <person name="Daum C."/>
            <person name="Floudas D."/>
            <person name="Sun H."/>
            <person name="Yadav J.S."/>
            <person name="Pangilinan J."/>
            <person name="Larsson K.H."/>
            <person name="Matsuura K."/>
            <person name="Barry K."/>
            <person name="Labutti K."/>
            <person name="Kuo R."/>
            <person name="Ohm R.A."/>
            <person name="Bhattacharya S.S."/>
            <person name="Shirouzu T."/>
            <person name="Yoshinaga Y."/>
            <person name="Martin F.M."/>
            <person name="Grigoriev I.V."/>
            <person name="Hibbett D.S."/>
        </authorList>
    </citation>
    <scope>NUCLEOTIDE SEQUENCE [LARGE SCALE GENOMIC DNA]</scope>
    <source>
        <strain evidence="1 2">CBS 109695</strain>
    </source>
</reference>
<dbReference type="EMBL" id="KV417496">
    <property type="protein sequence ID" value="KZP30007.1"/>
    <property type="molecule type" value="Genomic_DNA"/>
</dbReference>
<proteinExistence type="predicted"/>
<sequence>MAFDLTGVPDIPKVEHNSSFQILKEYMDSLILPLLDLGEKPNVSNNTLSSLTTMYRDQVKTYAKYSFHNLSINWVIHYPHFGFFHDTMIEVDSVHDSFNKIWKHLTVDGYPPRRVK</sequence>
<evidence type="ECO:0000313" key="2">
    <source>
        <dbReference type="Proteomes" id="UP000076532"/>
    </source>
</evidence>
<dbReference type="Proteomes" id="UP000076532">
    <property type="component" value="Unassembled WGS sequence"/>
</dbReference>